<feature type="region of interest" description="Disordered" evidence="1">
    <location>
        <begin position="651"/>
        <end position="677"/>
    </location>
</feature>
<name>A0A9P9E3R3_9PLEO</name>
<feature type="compositionally biased region" description="Basic and acidic residues" evidence="1">
    <location>
        <begin position="652"/>
        <end position="677"/>
    </location>
</feature>
<accession>A0A9P9E3R3</accession>
<keyword evidence="4" id="KW-1185">Reference proteome</keyword>
<feature type="transmembrane region" description="Helical" evidence="2">
    <location>
        <begin position="110"/>
        <end position="133"/>
    </location>
</feature>
<keyword evidence="2" id="KW-0812">Transmembrane</keyword>
<evidence type="ECO:0000313" key="3">
    <source>
        <dbReference type="EMBL" id="KAH7130062.1"/>
    </source>
</evidence>
<reference evidence="3" key="1">
    <citation type="journal article" date="2021" name="Nat. Commun.">
        <title>Genetic determinants of endophytism in the Arabidopsis root mycobiome.</title>
        <authorList>
            <person name="Mesny F."/>
            <person name="Miyauchi S."/>
            <person name="Thiergart T."/>
            <person name="Pickel B."/>
            <person name="Atanasova L."/>
            <person name="Karlsson M."/>
            <person name="Huettel B."/>
            <person name="Barry K.W."/>
            <person name="Haridas S."/>
            <person name="Chen C."/>
            <person name="Bauer D."/>
            <person name="Andreopoulos W."/>
            <person name="Pangilinan J."/>
            <person name="LaButti K."/>
            <person name="Riley R."/>
            <person name="Lipzen A."/>
            <person name="Clum A."/>
            <person name="Drula E."/>
            <person name="Henrissat B."/>
            <person name="Kohler A."/>
            <person name="Grigoriev I.V."/>
            <person name="Martin F.M."/>
            <person name="Hacquard S."/>
        </authorList>
    </citation>
    <scope>NUCLEOTIDE SEQUENCE</scope>
    <source>
        <strain evidence="3">MPI-CAGE-CH-0243</strain>
    </source>
</reference>
<feature type="transmembrane region" description="Helical" evidence="2">
    <location>
        <begin position="542"/>
        <end position="566"/>
    </location>
</feature>
<feature type="transmembrane region" description="Helical" evidence="2">
    <location>
        <begin position="35"/>
        <end position="54"/>
    </location>
</feature>
<dbReference type="EMBL" id="JAGMWT010000004">
    <property type="protein sequence ID" value="KAH7130062.1"/>
    <property type="molecule type" value="Genomic_DNA"/>
</dbReference>
<proteinExistence type="predicted"/>
<dbReference type="AlphaFoldDB" id="A0A9P9E3R3"/>
<keyword evidence="2" id="KW-0472">Membrane</keyword>
<sequence length="677" mass="75755">MTSATPKNDIYTGFWINTSFGSVHGSTLTLSRQSGGFLIAFLALFVGATGRSFWKIARCIIHHAFSTKQPANGLHHQRQVLLRNSELAHEAAWSFLCVGYAWRKKHRGAFLHMLPMSCLAGIISIAFVTAGIFSSRITTSDMSEVLISGSGCGNISNQGPDNNNISTRRMQNELRIKEGIDSLAYALQCYRNESDHDVELCKTFAVPNLPYQMNTSYSCPFDGICHSSSDNLLIDSGYIDVRKHLGLNKGPNLRLRLKRQCAPIITKGFHQLHTDEVDPSVQIVRYYYGSAPVLGVNYTHQMRVNNSLPFRSDITGLFGRRTADYKTTAVYNYPEAEDFNFIPALNRTSSLVSLMFLDSTEVFNAHRVTDPWFFATKRQSNISNPIIFTADEPAGVLGCETSYEYCNADLPQNQSCENVFALSRTGVELWPDLQQNMEVVAFLLALGNPSIVSPHHYYQFKALSPLLTRHTLSIDGMQYDPLPKTRWKEEVEYIFQANLAAMQAAAIAHARADNLFRTAPCGRTIRCARICESQKLRSSRHYSFSVLGLGIILGLGGFIMLVGIWIESVTCFAYRIFARESSGGNPPYGHLEWEAQSTLQLQRQAHESLGLGTWSHTYKAVPVTERGEELGVLDCGDRKHVRLVHPDVVGSDVEKRSRREESEESKEMDGRLLSDES</sequence>
<dbReference type="OrthoDB" id="3540210at2759"/>
<protein>
    <submittedName>
        <fullName evidence="3">Uncharacterized protein</fullName>
    </submittedName>
</protein>
<gene>
    <name evidence="3" type="ORF">B0J11DRAFT_522347</name>
</gene>
<keyword evidence="2" id="KW-1133">Transmembrane helix</keyword>
<evidence type="ECO:0000313" key="4">
    <source>
        <dbReference type="Proteomes" id="UP000700596"/>
    </source>
</evidence>
<dbReference type="Proteomes" id="UP000700596">
    <property type="component" value="Unassembled WGS sequence"/>
</dbReference>
<evidence type="ECO:0000256" key="1">
    <source>
        <dbReference type="SAM" id="MobiDB-lite"/>
    </source>
</evidence>
<comment type="caution">
    <text evidence="3">The sequence shown here is derived from an EMBL/GenBank/DDBJ whole genome shotgun (WGS) entry which is preliminary data.</text>
</comment>
<evidence type="ECO:0000256" key="2">
    <source>
        <dbReference type="SAM" id="Phobius"/>
    </source>
</evidence>
<organism evidence="3 4">
    <name type="scientific">Dendryphion nanum</name>
    <dbReference type="NCBI Taxonomy" id="256645"/>
    <lineage>
        <taxon>Eukaryota</taxon>
        <taxon>Fungi</taxon>
        <taxon>Dikarya</taxon>
        <taxon>Ascomycota</taxon>
        <taxon>Pezizomycotina</taxon>
        <taxon>Dothideomycetes</taxon>
        <taxon>Pleosporomycetidae</taxon>
        <taxon>Pleosporales</taxon>
        <taxon>Torulaceae</taxon>
        <taxon>Dendryphion</taxon>
    </lineage>
</organism>